<evidence type="ECO:0000313" key="11">
    <source>
        <dbReference type="EMBL" id="CAB5033168.1"/>
    </source>
</evidence>
<feature type="transmembrane region" description="Helical" evidence="5">
    <location>
        <begin position="132"/>
        <end position="149"/>
    </location>
</feature>
<keyword evidence="4 5" id="KW-0472">Membrane</keyword>
<organism evidence="6">
    <name type="scientific">freshwater metagenome</name>
    <dbReference type="NCBI Taxonomy" id="449393"/>
    <lineage>
        <taxon>unclassified sequences</taxon>
        <taxon>metagenomes</taxon>
        <taxon>ecological metagenomes</taxon>
    </lineage>
</organism>
<dbReference type="EMBL" id="CAEZUJ010000007">
    <property type="protein sequence ID" value="CAB4593359.1"/>
    <property type="molecule type" value="Genomic_DNA"/>
</dbReference>
<feature type="transmembrane region" description="Helical" evidence="5">
    <location>
        <begin position="38"/>
        <end position="57"/>
    </location>
</feature>
<evidence type="ECO:0000256" key="2">
    <source>
        <dbReference type="ARBA" id="ARBA00022692"/>
    </source>
</evidence>
<dbReference type="EMBL" id="CAEZYJ010000003">
    <property type="protein sequence ID" value="CAB4710410.1"/>
    <property type="molecule type" value="Genomic_DNA"/>
</dbReference>
<feature type="transmembrane region" description="Helical" evidence="5">
    <location>
        <begin position="204"/>
        <end position="225"/>
    </location>
</feature>
<feature type="transmembrane region" description="Helical" evidence="5">
    <location>
        <begin position="6"/>
        <end position="26"/>
    </location>
</feature>
<evidence type="ECO:0000313" key="10">
    <source>
        <dbReference type="EMBL" id="CAB4859537.1"/>
    </source>
</evidence>
<feature type="transmembrane region" description="Helical" evidence="5">
    <location>
        <begin position="232"/>
        <end position="252"/>
    </location>
</feature>
<keyword evidence="3 5" id="KW-1133">Transmembrane helix</keyword>
<dbReference type="EMBL" id="CAFBLI010000016">
    <property type="protein sequence ID" value="CAB4859537.1"/>
    <property type="molecule type" value="Genomic_DNA"/>
</dbReference>
<name>A0A6J6FZZ2_9ZZZZ</name>
<evidence type="ECO:0000313" key="8">
    <source>
        <dbReference type="EMBL" id="CAB4710410.1"/>
    </source>
</evidence>
<dbReference type="AlphaFoldDB" id="A0A6J6FZZ2"/>
<gene>
    <name evidence="6" type="ORF">UFOPK1811_00310</name>
    <name evidence="7" type="ORF">UFOPK2360_00187</name>
    <name evidence="8" type="ORF">UFOPK2659_00058</name>
    <name evidence="9" type="ORF">UFOPK2922_00137</name>
    <name evidence="10" type="ORF">UFOPK3306_00342</name>
    <name evidence="11" type="ORF">UFOPK4209_00045</name>
</gene>
<dbReference type="PANTHER" id="PTHR30238">
    <property type="entry name" value="MEMBRANE BOUND PREDICTED REDOX MODULATOR"/>
    <property type="match status" value="1"/>
</dbReference>
<feature type="transmembrane region" description="Helical" evidence="5">
    <location>
        <begin position="177"/>
        <end position="198"/>
    </location>
</feature>
<evidence type="ECO:0000313" key="9">
    <source>
        <dbReference type="EMBL" id="CAB4767659.1"/>
    </source>
</evidence>
<dbReference type="PANTHER" id="PTHR30238:SF0">
    <property type="entry name" value="THYLAKOID MEMBRANE PROTEIN TERC, CHLOROPLASTIC"/>
    <property type="match status" value="1"/>
</dbReference>
<evidence type="ECO:0000256" key="3">
    <source>
        <dbReference type="ARBA" id="ARBA00022989"/>
    </source>
</evidence>
<dbReference type="InterPro" id="IPR005496">
    <property type="entry name" value="Integral_membrane_TerC"/>
</dbReference>
<reference evidence="6" key="1">
    <citation type="submission" date="2020-05" db="EMBL/GenBank/DDBJ databases">
        <authorList>
            <person name="Chiriac C."/>
            <person name="Salcher M."/>
            <person name="Ghai R."/>
            <person name="Kavagutti S V."/>
        </authorList>
    </citation>
    <scope>NUCLEOTIDE SEQUENCE</scope>
</reference>
<accession>A0A6J6FZZ2</accession>
<evidence type="ECO:0000256" key="5">
    <source>
        <dbReference type="SAM" id="Phobius"/>
    </source>
</evidence>
<evidence type="ECO:0000313" key="6">
    <source>
        <dbReference type="EMBL" id="CAB4593359.1"/>
    </source>
</evidence>
<dbReference type="EMBL" id="CAEZXH010000006">
    <property type="protein sequence ID" value="CAB4676185.1"/>
    <property type="molecule type" value="Genomic_DNA"/>
</dbReference>
<dbReference type="EMBL" id="CAEZZS010000003">
    <property type="protein sequence ID" value="CAB4767659.1"/>
    <property type="molecule type" value="Genomic_DNA"/>
</dbReference>
<dbReference type="GO" id="GO:0016020">
    <property type="term" value="C:membrane"/>
    <property type="evidence" value="ECO:0007669"/>
    <property type="project" value="UniProtKB-SubCell"/>
</dbReference>
<feature type="transmembrane region" description="Helical" evidence="5">
    <location>
        <begin position="69"/>
        <end position="90"/>
    </location>
</feature>
<feature type="transmembrane region" description="Helical" evidence="5">
    <location>
        <begin position="102"/>
        <end position="126"/>
    </location>
</feature>
<evidence type="ECO:0000313" key="7">
    <source>
        <dbReference type="EMBL" id="CAB4676185.1"/>
    </source>
</evidence>
<feature type="transmembrane region" description="Helical" evidence="5">
    <location>
        <begin position="272"/>
        <end position="294"/>
    </location>
</feature>
<evidence type="ECO:0000256" key="1">
    <source>
        <dbReference type="ARBA" id="ARBA00004141"/>
    </source>
</evidence>
<sequence>MATTTAWVITILGLLGVLALDLLWAIKNRNKPTSTKEAGTWIMFYIVGAIIFGYYLGVWKSSQSREEFFAGWLTEYALSVDNIFVFVIILTRTRVEKERQQLVLLIGILLTILIRALFIPGGAVLISKFSSIFFIFGAFLIYTAYQLFMESVDEEKEWKEGKLVTALRNRGADTFRIALVALAVTNIVFSLDSIPAIFGLTKDAYIVTTANIFALMGLRQLYFLIGGLLERLIYLSKGLSIILGFIGVKLIFEAFHGVGVDAILGIHIPEISLAVSLSVIAASLAVTTAVSLSVTRGAHKKEQ</sequence>
<comment type="subcellular location">
    <subcellularLocation>
        <location evidence="1">Membrane</location>
        <topology evidence="1">Multi-pass membrane protein</topology>
    </subcellularLocation>
</comment>
<keyword evidence="2 5" id="KW-0812">Transmembrane</keyword>
<protein>
    <submittedName>
        <fullName evidence="6">Unannotated protein</fullName>
    </submittedName>
</protein>
<dbReference type="EMBL" id="CAFBPY010000003">
    <property type="protein sequence ID" value="CAB5033168.1"/>
    <property type="molecule type" value="Genomic_DNA"/>
</dbReference>
<evidence type="ECO:0000256" key="4">
    <source>
        <dbReference type="ARBA" id="ARBA00023136"/>
    </source>
</evidence>
<proteinExistence type="predicted"/>
<dbReference type="Pfam" id="PF03741">
    <property type="entry name" value="TerC"/>
    <property type="match status" value="1"/>
</dbReference>